<dbReference type="InterPro" id="IPR036770">
    <property type="entry name" value="Ankyrin_rpt-contain_sf"/>
</dbReference>
<reference evidence="2" key="1">
    <citation type="submission" date="2023-07" db="EMBL/GenBank/DDBJ databases">
        <title>A chromosome-level genome assembly of Lolium multiflorum.</title>
        <authorList>
            <person name="Chen Y."/>
            <person name="Copetti D."/>
            <person name="Kolliker R."/>
            <person name="Studer B."/>
        </authorList>
    </citation>
    <scope>NUCLEOTIDE SEQUENCE</scope>
    <source>
        <strain evidence="2">02402/16</strain>
        <tissue evidence="2">Leaf</tissue>
    </source>
</reference>
<dbReference type="EMBL" id="JAUUTY010000003">
    <property type="protein sequence ID" value="KAK1660517.1"/>
    <property type="molecule type" value="Genomic_DNA"/>
</dbReference>
<dbReference type="AlphaFoldDB" id="A0AAD8WFA4"/>
<evidence type="ECO:0000256" key="1">
    <source>
        <dbReference type="SAM" id="MobiDB-lite"/>
    </source>
</evidence>
<name>A0AAD8WFA4_LOLMU</name>
<protein>
    <submittedName>
        <fullName evidence="2">Uncharacterized protein</fullName>
    </submittedName>
</protein>
<organism evidence="2 3">
    <name type="scientific">Lolium multiflorum</name>
    <name type="common">Italian ryegrass</name>
    <name type="synonym">Lolium perenne subsp. multiflorum</name>
    <dbReference type="NCBI Taxonomy" id="4521"/>
    <lineage>
        <taxon>Eukaryota</taxon>
        <taxon>Viridiplantae</taxon>
        <taxon>Streptophyta</taxon>
        <taxon>Embryophyta</taxon>
        <taxon>Tracheophyta</taxon>
        <taxon>Spermatophyta</taxon>
        <taxon>Magnoliopsida</taxon>
        <taxon>Liliopsida</taxon>
        <taxon>Poales</taxon>
        <taxon>Poaceae</taxon>
        <taxon>BOP clade</taxon>
        <taxon>Pooideae</taxon>
        <taxon>Poodae</taxon>
        <taxon>Poeae</taxon>
        <taxon>Poeae Chloroplast Group 2 (Poeae type)</taxon>
        <taxon>Loliodinae</taxon>
        <taxon>Loliinae</taxon>
        <taxon>Lolium</taxon>
    </lineage>
</organism>
<gene>
    <name evidence="2" type="ORF">QYE76_048676</name>
</gene>
<comment type="caution">
    <text evidence="2">The sequence shown here is derived from an EMBL/GenBank/DDBJ whole genome shotgun (WGS) entry which is preliminary data.</text>
</comment>
<feature type="region of interest" description="Disordered" evidence="1">
    <location>
        <begin position="1"/>
        <end position="58"/>
    </location>
</feature>
<proteinExistence type="predicted"/>
<evidence type="ECO:0000313" key="2">
    <source>
        <dbReference type="EMBL" id="KAK1660517.1"/>
    </source>
</evidence>
<evidence type="ECO:0000313" key="3">
    <source>
        <dbReference type="Proteomes" id="UP001231189"/>
    </source>
</evidence>
<dbReference type="Proteomes" id="UP001231189">
    <property type="component" value="Unassembled WGS sequence"/>
</dbReference>
<dbReference type="SUPFAM" id="SSF48403">
    <property type="entry name" value="Ankyrin repeat"/>
    <property type="match status" value="1"/>
</dbReference>
<keyword evidence="3" id="KW-1185">Reference proteome</keyword>
<sequence length="171" mass="18654">MGSGRNDAQRPVQQHPQLLMAGSEGQCGTINSSPGKRARTSWGLRAPEPSSTSGTPPPWTSQRVLYCVHWRQPRLPREREGRLRQGQPLMDACNANGDMHFHCAARTGMVEMVSELISLAKTEGGGERVKAVLGKLNKQGETALHEALRLPYKETVVAMVSRLMAADAELA</sequence>
<accession>A0AAD8WFA4</accession>
<dbReference type="Gene3D" id="1.25.40.20">
    <property type="entry name" value="Ankyrin repeat-containing domain"/>
    <property type="match status" value="1"/>
</dbReference>